<evidence type="ECO:0000313" key="2">
    <source>
        <dbReference type="EMBL" id="OHA46406.1"/>
    </source>
</evidence>
<dbReference type="Gene3D" id="3.90.320.10">
    <property type="match status" value="1"/>
</dbReference>
<dbReference type="InterPro" id="IPR011604">
    <property type="entry name" value="PDDEXK-like_dom_sf"/>
</dbReference>
<organism evidence="2 3">
    <name type="scientific">Candidatus Terrybacteria bacterium RIFCSPHIGHO2_01_FULL_43_35</name>
    <dbReference type="NCBI Taxonomy" id="1802361"/>
    <lineage>
        <taxon>Bacteria</taxon>
        <taxon>Candidatus Terryibacteriota</taxon>
    </lineage>
</organism>
<comment type="caution">
    <text evidence="2">The sequence shown here is derived from an EMBL/GenBank/DDBJ whole genome shotgun (WGS) entry which is preliminary data.</text>
</comment>
<accession>A0A1G2PDI5</accession>
<dbReference type="EMBL" id="MHSR01000016">
    <property type="protein sequence ID" value="OHA46406.1"/>
    <property type="molecule type" value="Genomic_DNA"/>
</dbReference>
<dbReference type="Pfam" id="PF12705">
    <property type="entry name" value="PDDEXK_1"/>
    <property type="match status" value="1"/>
</dbReference>
<reference evidence="2 3" key="1">
    <citation type="journal article" date="2016" name="Nat. Commun.">
        <title>Thousands of microbial genomes shed light on interconnected biogeochemical processes in an aquifer system.</title>
        <authorList>
            <person name="Anantharaman K."/>
            <person name="Brown C.T."/>
            <person name="Hug L.A."/>
            <person name="Sharon I."/>
            <person name="Castelle C.J."/>
            <person name="Probst A.J."/>
            <person name="Thomas B.C."/>
            <person name="Singh A."/>
            <person name="Wilkins M.J."/>
            <person name="Karaoz U."/>
            <person name="Brodie E.L."/>
            <person name="Williams K.H."/>
            <person name="Hubbard S.S."/>
            <person name="Banfield J.F."/>
        </authorList>
    </citation>
    <scope>NUCLEOTIDE SEQUENCE [LARGE SCALE GENOMIC DNA]</scope>
</reference>
<proteinExistence type="predicted"/>
<name>A0A1G2PDI5_9BACT</name>
<dbReference type="InterPro" id="IPR011335">
    <property type="entry name" value="Restrct_endonuc-II-like"/>
</dbReference>
<evidence type="ECO:0000313" key="3">
    <source>
        <dbReference type="Proteomes" id="UP000178869"/>
    </source>
</evidence>
<gene>
    <name evidence="2" type="ORF">A2828_00465</name>
</gene>
<dbReference type="Proteomes" id="UP000178869">
    <property type="component" value="Unassembled WGS sequence"/>
</dbReference>
<dbReference type="InterPro" id="IPR038726">
    <property type="entry name" value="PDDEXK_AddAB-type"/>
</dbReference>
<protein>
    <recommendedName>
        <fullName evidence="1">PD-(D/E)XK endonuclease-like domain-containing protein</fullName>
    </recommendedName>
</protein>
<evidence type="ECO:0000259" key="1">
    <source>
        <dbReference type="Pfam" id="PF12705"/>
    </source>
</evidence>
<dbReference type="AlphaFoldDB" id="A0A1G2PDI5"/>
<sequence>MRVSHTKLDTYKQCPRKYKFYVDKAPQDPSRTLALRFGSAVHKALEFAYAKRYKYPPQERVIEYYKGLMRQETDPEVLKLFEKGIAALKNYLGKNEAAHMSIVEIEKKFLIELGNGHEIEGIIDRLDMLPDGSFEIIDYKTGQIPDAEKLGENWQLAIYQFAKQRKLQTNRIKASLVYIMFDGHKLTYQFGKDELERVRTEILSLVAKIEADTVFAPKTSAWCNTCAYQPICPAWVHKYNVKDQVLVGKIKDKDMIDIQSKIDRLLTVTAVIKKLDDETQQLKEIIAIFGKENNMTRLFSDLGTVSISFQKKRAYDAAKLAEVLRENLLRKIVKTIDTKKLEKAMPYLTEEERQQIAAFTKEKESSSVMVRPAIEEREDIDDLIST</sequence>
<feature type="domain" description="PD-(D/E)XK endonuclease-like" evidence="1">
    <location>
        <begin position="2"/>
        <end position="233"/>
    </location>
</feature>
<dbReference type="SUPFAM" id="SSF52980">
    <property type="entry name" value="Restriction endonuclease-like"/>
    <property type="match status" value="1"/>
</dbReference>